<name>W5Y501_9CORY</name>
<dbReference type="AlphaFoldDB" id="W5Y501"/>
<accession>W5Y501</accession>
<dbReference type="HOGENOM" id="CLU_2860149_0_0_11"/>
<dbReference type="EMBL" id="CP004353">
    <property type="protein sequence ID" value="AHI23915.1"/>
    <property type="molecule type" value="Genomic_DNA"/>
</dbReference>
<sequence>MIGKVPAGEKRCFQVLVVAFDNAFRFRIPRRGLFDAHTQRAGKPDDLIDEAFLADAGFVIPESV</sequence>
<keyword evidence="2" id="KW-1185">Reference proteome</keyword>
<proteinExistence type="predicted"/>
<dbReference type="STRING" id="1224164.B843_12695"/>
<dbReference type="KEGG" id="cvt:B843_12695"/>
<gene>
    <name evidence="1" type="ORF">B843_12695</name>
</gene>
<reference evidence="1 2" key="1">
    <citation type="submission" date="2013-02" db="EMBL/GenBank/DDBJ databases">
        <title>The complete genome sequence of Corynebacterium vitaeruminis DSM 20294.</title>
        <authorList>
            <person name="Ruckert C."/>
            <person name="Albersmeier A."/>
            <person name="Kalinowski J."/>
        </authorList>
    </citation>
    <scope>NUCLEOTIDE SEQUENCE [LARGE SCALE GENOMIC DNA]</scope>
    <source>
        <strain evidence="2">ATCC 10234</strain>
    </source>
</reference>
<organism evidence="1 2">
    <name type="scientific">Corynebacterium vitaeruminis DSM 20294</name>
    <dbReference type="NCBI Taxonomy" id="1224164"/>
    <lineage>
        <taxon>Bacteria</taxon>
        <taxon>Bacillati</taxon>
        <taxon>Actinomycetota</taxon>
        <taxon>Actinomycetes</taxon>
        <taxon>Mycobacteriales</taxon>
        <taxon>Corynebacteriaceae</taxon>
        <taxon>Corynebacterium</taxon>
    </lineage>
</organism>
<evidence type="ECO:0000313" key="1">
    <source>
        <dbReference type="EMBL" id="AHI23915.1"/>
    </source>
</evidence>
<dbReference type="Proteomes" id="UP000019222">
    <property type="component" value="Chromosome"/>
</dbReference>
<protein>
    <submittedName>
        <fullName evidence="1">Uncharacterized protein</fullName>
    </submittedName>
</protein>
<evidence type="ECO:0000313" key="2">
    <source>
        <dbReference type="Proteomes" id="UP000019222"/>
    </source>
</evidence>